<organism evidence="2 3">
    <name type="scientific">Streptomyces formicae</name>
    <dbReference type="NCBI Taxonomy" id="1616117"/>
    <lineage>
        <taxon>Bacteria</taxon>
        <taxon>Bacillati</taxon>
        <taxon>Actinomycetota</taxon>
        <taxon>Actinomycetes</taxon>
        <taxon>Kitasatosporales</taxon>
        <taxon>Streptomycetaceae</taxon>
        <taxon>Streptomyces</taxon>
    </lineage>
</organism>
<dbReference type="KEGG" id="sfk:KY5_4555"/>
<gene>
    <name evidence="2" type="ORF">KY5_4555</name>
</gene>
<name>A0A291QDN6_9ACTN</name>
<keyword evidence="1" id="KW-0472">Membrane</keyword>
<keyword evidence="3" id="KW-1185">Reference proteome</keyword>
<feature type="transmembrane region" description="Helical" evidence="1">
    <location>
        <begin position="42"/>
        <end position="60"/>
    </location>
</feature>
<sequence length="71" mass="7638">MKEIVAIIGWVVGVQGGLGVAGRVFGDGPWGMLHKWWDVPTPLYVVLFVAGVAVAVYAEISKKRKSWAGRG</sequence>
<evidence type="ECO:0000313" key="2">
    <source>
        <dbReference type="EMBL" id="ATL29573.1"/>
    </source>
</evidence>
<evidence type="ECO:0000256" key="1">
    <source>
        <dbReference type="SAM" id="Phobius"/>
    </source>
</evidence>
<accession>A0A291QDN6</accession>
<dbReference type="AlphaFoldDB" id="A0A291QDN6"/>
<protein>
    <submittedName>
        <fullName evidence="2">Uncharacterized protein</fullName>
    </submittedName>
</protein>
<dbReference type="RefSeq" id="WP_098244052.1">
    <property type="nucleotide sequence ID" value="NZ_CP022685.1"/>
</dbReference>
<evidence type="ECO:0000313" key="3">
    <source>
        <dbReference type="Proteomes" id="UP000221011"/>
    </source>
</evidence>
<proteinExistence type="predicted"/>
<dbReference type="Proteomes" id="UP000221011">
    <property type="component" value="Chromosome"/>
</dbReference>
<dbReference type="EMBL" id="CP022685">
    <property type="protein sequence ID" value="ATL29573.1"/>
    <property type="molecule type" value="Genomic_DNA"/>
</dbReference>
<keyword evidence="1" id="KW-1133">Transmembrane helix</keyword>
<keyword evidence="1" id="KW-0812">Transmembrane</keyword>
<reference evidence="2 3" key="1">
    <citation type="submission" date="2017-08" db="EMBL/GenBank/DDBJ databases">
        <title>Complete Genome Sequence of Streptomyces formicae KY5, the formicamycin producer.</title>
        <authorList>
            <person name="Holmes N.A."/>
            <person name="Devine R."/>
            <person name="Qin Z."/>
            <person name="Seipke R.F."/>
            <person name="Wilkinson B."/>
            <person name="Hutchings M.I."/>
        </authorList>
    </citation>
    <scope>NUCLEOTIDE SEQUENCE [LARGE SCALE GENOMIC DNA]</scope>
    <source>
        <strain evidence="2 3">KY5</strain>
    </source>
</reference>